<keyword evidence="2" id="KW-1185">Reference proteome</keyword>
<protein>
    <submittedName>
        <fullName evidence="1">Uncharacterized protein</fullName>
    </submittedName>
</protein>
<organism evidence="1 2">
    <name type="scientific">Brachionus plicatilis</name>
    <name type="common">Marine rotifer</name>
    <name type="synonym">Brachionus muelleri</name>
    <dbReference type="NCBI Taxonomy" id="10195"/>
    <lineage>
        <taxon>Eukaryota</taxon>
        <taxon>Metazoa</taxon>
        <taxon>Spiralia</taxon>
        <taxon>Gnathifera</taxon>
        <taxon>Rotifera</taxon>
        <taxon>Eurotatoria</taxon>
        <taxon>Monogononta</taxon>
        <taxon>Pseudotrocha</taxon>
        <taxon>Ploima</taxon>
        <taxon>Brachionidae</taxon>
        <taxon>Brachionus</taxon>
    </lineage>
</organism>
<gene>
    <name evidence="1" type="ORF">BpHYR1_038242</name>
</gene>
<dbReference type="AlphaFoldDB" id="A0A3M7QRA0"/>
<evidence type="ECO:0000313" key="1">
    <source>
        <dbReference type="EMBL" id="RNA13803.1"/>
    </source>
</evidence>
<dbReference type="Proteomes" id="UP000276133">
    <property type="component" value="Unassembled WGS sequence"/>
</dbReference>
<sequence length="67" mass="7723">MLSFSYKIIKMENSPIQLKEQLVTNESRKIEYDLGNKSEILVPKSITKSGENTFGYVYTKLANKFLC</sequence>
<accession>A0A3M7QRA0</accession>
<reference evidence="1 2" key="1">
    <citation type="journal article" date="2018" name="Sci. Rep.">
        <title>Genomic signatures of local adaptation to the degree of environmental predictability in rotifers.</title>
        <authorList>
            <person name="Franch-Gras L."/>
            <person name="Hahn C."/>
            <person name="Garcia-Roger E.M."/>
            <person name="Carmona M.J."/>
            <person name="Serra M."/>
            <person name="Gomez A."/>
        </authorList>
    </citation>
    <scope>NUCLEOTIDE SEQUENCE [LARGE SCALE GENOMIC DNA]</scope>
    <source>
        <strain evidence="1">HYR1</strain>
    </source>
</reference>
<comment type="caution">
    <text evidence="1">The sequence shown here is derived from an EMBL/GenBank/DDBJ whole genome shotgun (WGS) entry which is preliminary data.</text>
</comment>
<dbReference type="EMBL" id="REGN01005326">
    <property type="protein sequence ID" value="RNA13803.1"/>
    <property type="molecule type" value="Genomic_DNA"/>
</dbReference>
<name>A0A3M7QRA0_BRAPC</name>
<proteinExistence type="predicted"/>
<evidence type="ECO:0000313" key="2">
    <source>
        <dbReference type="Proteomes" id="UP000276133"/>
    </source>
</evidence>